<dbReference type="Gene3D" id="6.10.140.1340">
    <property type="match status" value="1"/>
</dbReference>
<keyword evidence="1" id="KW-0472">Membrane</keyword>
<name>A0ABM9AH74_9GAMM</name>
<evidence type="ECO:0000256" key="1">
    <source>
        <dbReference type="SAM" id="Phobius"/>
    </source>
</evidence>
<feature type="transmembrane region" description="Helical" evidence="1">
    <location>
        <begin position="137"/>
        <end position="158"/>
    </location>
</feature>
<reference evidence="3" key="1">
    <citation type="submission" date="2021-12" db="EMBL/GenBank/DDBJ databases">
        <authorList>
            <person name="Rodrigo-Torres L."/>
            <person name="Arahal R. D."/>
            <person name="Lucena T."/>
        </authorList>
    </citation>
    <scope>NUCLEOTIDE SEQUENCE</scope>
    <source>
        <strain evidence="3">CECT 8267</strain>
    </source>
</reference>
<keyword evidence="1" id="KW-1133">Transmembrane helix</keyword>
<dbReference type="Gene3D" id="3.40.250.10">
    <property type="entry name" value="Rhodanese-like domain"/>
    <property type="match status" value="1"/>
</dbReference>
<evidence type="ECO:0000259" key="2">
    <source>
        <dbReference type="PROSITE" id="PS50206"/>
    </source>
</evidence>
<dbReference type="Pfam" id="PF11127">
    <property type="entry name" value="YgaP-like_TM"/>
    <property type="match status" value="1"/>
</dbReference>
<gene>
    <name evidence="3" type="primary">ygaP</name>
    <name evidence="3" type="ORF">SIN8267_02453</name>
</gene>
<keyword evidence="1" id="KW-0812">Transmembrane</keyword>
<dbReference type="Pfam" id="PF00581">
    <property type="entry name" value="Rhodanese"/>
    <property type="match status" value="1"/>
</dbReference>
<feature type="transmembrane region" description="Helical" evidence="1">
    <location>
        <begin position="109"/>
        <end position="131"/>
    </location>
</feature>
<dbReference type="RefSeq" id="WP_237445028.1">
    <property type="nucleotide sequence ID" value="NZ_CAKLPX010000003.1"/>
</dbReference>
<evidence type="ECO:0000313" key="3">
    <source>
        <dbReference type="EMBL" id="CAH0992334.1"/>
    </source>
</evidence>
<comment type="caution">
    <text evidence="3">The sequence shown here is derived from an EMBL/GenBank/DDBJ whole genome shotgun (WGS) entry which is preliminary data.</text>
</comment>
<keyword evidence="4" id="KW-1185">Reference proteome</keyword>
<proteinExistence type="predicted"/>
<dbReference type="InterPro" id="IPR036873">
    <property type="entry name" value="Rhodanese-like_dom_sf"/>
</dbReference>
<dbReference type="InterPro" id="IPR001763">
    <property type="entry name" value="Rhodanese-like_dom"/>
</dbReference>
<dbReference type="Proteomes" id="UP000838100">
    <property type="component" value="Unassembled WGS sequence"/>
</dbReference>
<dbReference type="EMBL" id="CAKLPX010000003">
    <property type="protein sequence ID" value="CAH0992334.1"/>
    <property type="molecule type" value="Genomic_DNA"/>
</dbReference>
<dbReference type="InterPro" id="IPR021309">
    <property type="entry name" value="YgaP-like_TM"/>
</dbReference>
<organism evidence="3 4">
    <name type="scientific">Sinobacterium norvegicum</name>
    <dbReference type="NCBI Taxonomy" id="1641715"/>
    <lineage>
        <taxon>Bacteria</taxon>
        <taxon>Pseudomonadati</taxon>
        <taxon>Pseudomonadota</taxon>
        <taxon>Gammaproteobacteria</taxon>
        <taxon>Cellvibrionales</taxon>
        <taxon>Spongiibacteraceae</taxon>
        <taxon>Sinobacterium</taxon>
    </lineage>
</organism>
<dbReference type="SUPFAM" id="SSF52821">
    <property type="entry name" value="Rhodanese/Cell cycle control phosphatase"/>
    <property type="match status" value="1"/>
</dbReference>
<dbReference type="PROSITE" id="PS50206">
    <property type="entry name" value="RHODANESE_3"/>
    <property type="match status" value="1"/>
</dbReference>
<protein>
    <submittedName>
        <fullName evidence="3">Inner membrane protein YgaP</fullName>
    </submittedName>
</protein>
<feature type="domain" description="Rhodanese" evidence="2">
    <location>
        <begin position="14"/>
        <end position="97"/>
    </location>
</feature>
<evidence type="ECO:0000313" key="4">
    <source>
        <dbReference type="Proteomes" id="UP000838100"/>
    </source>
</evidence>
<sequence length="164" mass="17744">MTVEVINSERFDQLRQQMLCLDIRSEADHQAQSIAGSCLVQPEQLDQVSAQQVLVYCQGGMRTGMHEAQWNAIADKEIYILEGGLNRWNSEGKETVGEASGTLPLQRQVFLSAGVLLLLFSLLVLAVSPAFAYATLFIGGGLTLAGATGFCGMARVLALAPWNK</sequence>
<accession>A0ABM9AH74</accession>